<proteinExistence type="predicted"/>
<dbReference type="GO" id="GO:0005886">
    <property type="term" value="C:plasma membrane"/>
    <property type="evidence" value="ECO:0007669"/>
    <property type="project" value="UniProtKB-SubCell"/>
</dbReference>
<keyword evidence="4 5" id="KW-0472">Membrane</keyword>
<keyword evidence="7" id="KW-0067">ATP-binding</keyword>
<feature type="transmembrane region" description="Helical" evidence="5">
    <location>
        <begin position="282"/>
        <end position="299"/>
    </location>
</feature>
<dbReference type="SUPFAM" id="SSF90123">
    <property type="entry name" value="ABC transporter transmembrane region"/>
    <property type="match status" value="1"/>
</dbReference>
<evidence type="ECO:0000259" key="6">
    <source>
        <dbReference type="PROSITE" id="PS50929"/>
    </source>
</evidence>
<evidence type="ECO:0000256" key="4">
    <source>
        <dbReference type="ARBA" id="ARBA00023136"/>
    </source>
</evidence>
<dbReference type="SUPFAM" id="SSF52540">
    <property type="entry name" value="P-loop containing nucleoside triphosphate hydrolases"/>
    <property type="match status" value="1"/>
</dbReference>
<dbReference type="AlphaFoldDB" id="A0A1I4CWF7"/>
<evidence type="ECO:0000256" key="5">
    <source>
        <dbReference type="SAM" id="Phobius"/>
    </source>
</evidence>
<feature type="transmembrane region" description="Helical" evidence="5">
    <location>
        <begin position="253"/>
        <end position="276"/>
    </location>
</feature>
<evidence type="ECO:0000313" key="8">
    <source>
        <dbReference type="Proteomes" id="UP000198804"/>
    </source>
</evidence>
<dbReference type="EMBL" id="FOSV01000005">
    <property type="protein sequence ID" value="SFK84336.1"/>
    <property type="molecule type" value="Genomic_DNA"/>
</dbReference>
<dbReference type="Gene3D" id="3.40.50.300">
    <property type="entry name" value="P-loop containing nucleotide triphosphate hydrolases"/>
    <property type="match status" value="1"/>
</dbReference>
<keyword evidence="8" id="KW-1185">Reference proteome</keyword>
<evidence type="ECO:0000256" key="1">
    <source>
        <dbReference type="ARBA" id="ARBA00004651"/>
    </source>
</evidence>
<dbReference type="GO" id="GO:0005524">
    <property type="term" value="F:ATP binding"/>
    <property type="evidence" value="ECO:0007669"/>
    <property type="project" value="UniProtKB-KW"/>
</dbReference>
<feature type="transmembrane region" description="Helical" evidence="5">
    <location>
        <begin position="139"/>
        <end position="161"/>
    </location>
</feature>
<dbReference type="PROSITE" id="PS50929">
    <property type="entry name" value="ABC_TM1F"/>
    <property type="match status" value="1"/>
</dbReference>
<feature type="domain" description="ABC transmembrane type-1" evidence="6">
    <location>
        <begin position="30"/>
        <end position="311"/>
    </location>
</feature>
<feature type="transmembrane region" description="Helical" evidence="5">
    <location>
        <begin position="167"/>
        <end position="186"/>
    </location>
</feature>
<dbReference type="Gene3D" id="1.20.1560.10">
    <property type="entry name" value="ABC transporter type 1, transmembrane domain"/>
    <property type="match status" value="1"/>
</dbReference>
<accession>A0A1I4CWF7</accession>
<sequence>MGAADHRDFSASKAWKLVVRILKPEAGFVWIAIIYGVAIALFGLATPVSVQLLINSVTNTALPKPLFVLSGLLLLLLVIAAGLSAARVYVMALFERRAFARIVAEITLRAVHARDLRSDEARRDDLFNRFFDVVTVQKAVPSLLTGGFAIILQSVIGLVLTSFYHPFFLAFNGVLIVLLFLIWSLWAGPAVRSAVDVSHAKHETARWLEGVGDAKGLYNNSRQLDFVMKRSEAMTSAYVRAHRRHFRHTFAQTLGFLLLYALASAGLLALGGWLILQNQLSIGQLVAAELVLSGVFYGISQFGRYLKTYYELVASVHELSLFYEIEQESDDPGRSVGGPVSGALRLRDVEAGPYRFDFSVASGAHLAVLASVEAEQAFAALLEGSARPQHGIVTIGGADLGAYAMHRLRSEVQVLDRLSIAGTTIREHLSLADDAAGSAPLDSLEVLGLSERIARLPHKLDTPLAPSGLPLSTGEMLALKLAAVLIRPPKLLMLSALYDLVPPDRLRAALEKLRQSGTTVLHFTRRPEALACDGYLLVCPDEQIRFADIESLMDRMKKEGTNHALAA</sequence>
<comment type="subcellular location">
    <subcellularLocation>
        <location evidence="1">Cell membrane</location>
        <topology evidence="1">Multi-pass membrane protein</topology>
    </subcellularLocation>
</comment>
<evidence type="ECO:0000256" key="3">
    <source>
        <dbReference type="ARBA" id="ARBA00022989"/>
    </source>
</evidence>
<dbReference type="OrthoDB" id="311344at2"/>
<reference evidence="8" key="1">
    <citation type="submission" date="2016-10" db="EMBL/GenBank/DDBJ databases">
        <authorList>
            <person name="Varghese N."/>
            <person name="Submissions S."/>
        </authorList>
    </citation>
    <scope>NUCLEOTIDE SEQUENCE [LARGE SCALE GENOMIC DNA]</scope>
    <source>
        <strain evidence="8">CGMCC 1.6474</strain>
    </source>
</reference>
<dbReference type="InterPro" id="IPR011527">
    <property type="entry name" value="ABC1_TM_dom"/>
</dbReference>
<protein>
    <submittedName>
        <fullName evidence="7">Putative ABC transport system ATP-binding protein</fullName>
    </submittedName>
</protein>
<dbReference type="PANTHER" id="PTHR43394">
    <property type="entry name" value="ATP-DEPENDENT PERMEASE MDL1, MITOCHONDRIAL"/>
    <property type="match status" value="1"/>
</dbReference>
<organism evidence="7 8">
    <name type="scientific">Methylorubrum salsuginis</name>
    <dbReference type="NCBI Taxonomy" id="414703"/>
    <lineage>
        <taxon>Bacteria</taxon>
        <taxon>Pseudomonadati</taxon>
        <taxon>Pseudomonadota</taxon>
        <taxon>Alphaproteobacteria</taxon>
        <taxon>Hyphomicrobiales</taxon>
        <taxon>Methylobacteriaceae</taxon>
        <taxon>Methylorubrum</taxon>
    </lineage>
</organism>
<evidence type="ECO:0000313" key="7">
    <source>
        <dbReference type="EMBL" id="SFK84336.1"/>
    </source>
</evidence>
<dbReference type="InterPro" id="IPR039421">
    <property type="entry name" value="Type_1_exporter"/>
</dbReference>
<keyword evidence="3 5" id="KW-1133">Transmembrane helix</keyword>
<feature type="transmembrane region" description="Helical" evidence="5">
    <location>
        <begin position="28"/>
        <end position="54"/>
    </location>
</feature>
<dbReference type="InterPro" id="IPR036640">
    <property type="entry name" value="ABC1_TM_sf"/>
</dbReference>
<feature type="transmembrane region" description="Helical" evidence="5">
    <location>
        <begin position="66"/>
        <end position="90"/>
    </location>
</feature>
<dbReference type="PANTHER" id="PTHR43394:SF4">
    <property type="entry name" value="TOXIN SECRETION ABC TRANSPORTER ATP-BINDING PROTEIN"/>
    <property type="match status" value="1"/>
</dbReference>
<dbReference type="GO" id="GO:0015421">
    <property type="term" value="F:ABC-type oligopeptide transporter activity"/>
    <property type="evidence" value="ECO:0007669"/>
    <property type="project" value="TreeGrafter"/>
</dbReference>
<evidence type="ECO:0000256" key="2">
    <source>
        <dbReference type="ARBA" id="ARBA00022692"/>
    </source>
</evidence>
<keyword evidence="2 5" id="KW-0812">Transmembrane</keyword>
<name>A0A1I4CWF7_9HYPH</name>
<dbReference type="InterPro" id="IPR027417">
    <property type="entry name" value="P-loop_NTPase"/>
</dbReference>
<keyword evidence="7" id="KW-0547">Nucleotide-binding</keyword>
<gene>
    <name evidence="7" type="ORF">SAMN04488125_1056</name>
</gene>
<dbReference type="Proteomes" id="UP000198804">
    <property type="component" value="Unassembled WGS sequence"/>
</dbReference>
<dbReference type="STRING" id="414703.SAMN04488125_1056"/>